<proteinExistence type="predicted"/>
<evidence type="ECO:0000313" key="3">
    <source>
        <dbReference type="Proteomes" id="UP000466864"/>
    </source>
</evidence>
<comment type="caution">
    <text evidence="2">The sequence shown here is derived from an EMBL/GenBank/DDBJ whole genome shotgun (WGS) entry which is preliminary data.</text>
</comment>
<dbReference type="RefSeq" id="WP_154457303.1">
    <property type="nucleotide sequence ID" value="NZ_VUMV01000002.1"/>
</dbReference>
<organism evidence="2 3">
    <name type="scientific">Bilifractor porci</name>
    <dbReference type="NCBI Taxonomy" id="2606636"/>
    <lineage>
        <taxon>Bacteria</taxon>
        <taxon>Bacillati</taxon>
        <taxon>Bacillota</taxon>
        <taxon>Clostridia</taxon>
        <taxon>Lachnospirales</taxon>
        <taxon>Lachnospiraceae</taxon>
        <taxon>Bilifractor</taxon>
    </lineage>
</organism>
<dbReference type="Proteomes" id="UP000466864">
    <property type="component" value="Unassembled WGS sequence"/>
</dbReference>
<name>A0A7X2P772_9FIRM</name>
<keyword evidence="3" id="KW-1185">Reference proteome</keyword>
<evidence type="ECO:0000259" key="1">
    <source>
        <dbReference type="Pfam" id="PF11823"/>
    </source>
</evidence>
<dbReference type="Pfam" id="PF11823">
    <property type="entry name" value="Se_S_carrier"/>
    <property type="match status" value="1"/>
</dbReference>
<feature type="domain" description="Putative Se/S carrier protein-like" evidence="1">
    <location>
        <begin position="4"/>
        <end position="62"/>
    </location>
</feature>
<reference evidence="2 3" key="1">
    <citation type="submission" date="2019-08" db="EMBL/GenBank/DDBJ databases">
        <title>In-depth cultivation of the pig gut microbiome towards novel bacterial diversity and tailored functional studies.</title>
        <authorList>
            <person name="Wylensek D."/>
            <person name="Hitch T.C.A."/>
            <person name="Clavel T."/>
        </authorList>
    </citation>
    <scope>NUCLEOTIDE SEQUENCE [LARGE SCALE GENOMIC DNA]</scope>
    <source>
        <strain evidence="2 3">Oil+RF-744-WCA-WT-13</strain>
    </source>
</reference>
<protein>
    <submittedName>
        <fullName evidence="2">DUF3343 domain-containing protein</fullName>
    </submittedName>
</protein>
<dbReference type="AlphaFoldDB" id="A0A7X2P772"/>
<evidence type="ECO:0000313" key="2">
    <source>
        <dbReference type="EMBL" id="MST81499.1"/>
    </source>
</evidence>
<sequence length="75" mass="8508">MEQLIVSFHTATEAMEVEDICREQKISGRLIPVPPDIKADCGLAWRTEPGNRELLQKALEGKVVPAGWNLRECRY</sequence>
<dbReference type="EMBL" id="VUMV01000002">
    <property type="protein sequence ID" value="MST81499.1"/>
    <property type="molecule type" value="Genomic_DNA"/>
</dbReference>
<dbReference type="InterPro" id="IPR021778">
    <property type="entry name" value="Se/S_carrier-like"/>
</dbReference>
<gene>
    <name evidence="2" type="ORF">FYJ60_04125</name>
</gene>
<accession>A0A7X2P772</accession>